<accession>A0A6J4VN10</accession>
<sequence>MVGPGPSSPAPEAIVLAPDQRVGLRSLLALADSALGAGRSRPSVRTFPAEG</sequence>
<reference evidence="1" key="1">
    <citation type="submission" date="2020-02" db="EMBL/GenBank/DDBJ databases">
        <authorList>
            <person name="Meier V. D."/>
        </authorList>
    </citation>
    <scope>NUCLEOTIDE SEQUENCE</scope>
    <source>
        <strain evidence="1">AVDCRST_MAG49</strain>
    </source>
</reference>
<gene>
    <name evidence="1" type="ORF">AVDCRST_MAG49-4687</name>
</gene>
<evidence type="ECO:0000313" key="1">
    <source>
        <dbReference type="EMBL" id="CAA9580334.1"/>
    </source>
</evidence>
<protein>
    <submittedName>
        <fullName evidence="1">Uncharacterized protein</fullName>
    </submittedName>
</protein>
<organism evidence="1">
    <name type="scientific">uncultured Thermomicrobiales bacterium</name>
    <dbReference type="NCBI Taxonomy" id="1645740"/>
    <lineage>
        <taxon>Bacteria</taxon>
        <taxon>Pseudomonadati</taxon>
        <taxon>Thermomicrobiota</taxon>
        <taxon>Thermomicrobia</taxon>
        <taxon>Thermomicrobiales</taxon>
        <taxon>environmental samples</taxon>
    </lineage>
</organism>
<proteinExistence type="predicted"/>
<name>A0A6J4VN10_9BACT</name>
<dbReference type="AlphaFoldDB" id="A0A6J4VN10"/>
<dbReference type="EMBL" id="CADCWG010000330">
    <property type="protein sequence ID" value="CAA9580334.1"/>
    <property type="molecule type" value="Genomic_DNA"/>
</dbReference>